<evidence type="ECO:0000256" key="4">
    <source>
        <dbReference type="ARBA" id="ARBA00022989"/>
    </source>
</evidence>
<accession>A0A261FQL5</accession>
<evidence type="ECO:0000256" key="8">
    <source>
        <dbReference type="SAM" id="MobiDB-lite"/>
    </source>
</evidence>
<dbReference type="Pfam" id="PF06781">
    <property type="entry name" value="CrgA"/>
    <property type="match status" value="1"/>
</dbReference>
<keyword evidence="6 7" id="KW-0131">Cell cycle</keyword>
<evidence type="ECO:0000256" key="5">
    <source>
        <dbReference type="ARBA" id="ARBA00023136"/>
    </source>
</evidence>
<feature type="transmembrane region" description="Helical" evidence="7">
    <location>
        <begin position="160"/>
        <end position="181"/>
    </location>
</feature>
<name>A0A261FQL5_9BIFI</name>
<comment type="subcellular location">
    <subcellularLocation>
        <location evidence="7">Cell membrane</location>
        <topology evidence="7">Multi-pass membrane protein</topology>
    </subcellularLocation>
</comment>
<evidence type="ECO:0000256" key="3">
    <source>
        <dbReference type="ARBA" id="ARBA00022692"/>
    </source>
</evidence>
<protein>
    <recommendedName>
        <fullName evidence="7">Cell division protein CrgA</fullName>
    </recommendedName>
</protein>
<gene>
    <name evidence="7" type="primary">crgA</name>
    <name evidence="9" type="ORF">BLEM_1418</name>
</gene>
<keyword evidence="5 7" id="KW-0472">Membrane</keyword>
<keyword evidence="1 7" id="KW-1003">Cell membrane</keyword>
<keyword evidence="4 7" id="KW-1133">Transmembrane helix</keyword>
<dbReference type="GO" id="GO:0005886">
    <property type="term" value="C:plasma membrane"/>
    <property type="evidence" value="ECO:0007669"/>
    <property type="project" value="UniProtKB-SubCell"/>
</dbReference>
<dbReference type="InterPro" id="IPR009619">
    <property type="entry name" value="CrgA"/>
</dbReference>
<evidence type="ECO:0000256" key="2">
    <source>
        <dbReference type="ARBA" id="ARBA00022618"/>
    </source>
</evidence>
<evidence type="ECO:0000313" key="10">
    <source>
        <dbReference type="Proteomes" id="UP000216352"/>
    </source>
</evidence>
<comment type="caution">
    <text evidence="9">The sequence shown here is derived from an EMBL/GenBank/DDBJ whole genome shotgun (WGS) entry which is preliminary data.</text>
</comment>
<feature type="transmembrane region" description="Helical" evidence="7">
    <location>
        <begin position="127"/>
        <end position="148"/>
    </location>
</feature>
<dbReference type="STRING" id="1603886.GCA_001895165_00570"/>
<organism evidence="9 10">
    <name type="scientific">Bifidobacterium lemurum</name>
    <dbReference type="NCBI Taxonomy" id="1603886"/>
    <lineage>
        <taxon>Bacteria</taxon>
        <taxon>Bacillati</taxon>
        <taxon>Actinomycetota</taxon>
        <taxon>Actinomycetes</taxon>
        <taxon>Bifidobacteriales</taxon>
        <taxon>Bifidobacteriaceae</taxon>
        <taxon>Bifidobacterium</taxon>
    </lineage>
</organism>
<keyword evidence="3 7" id="KW-0812">Transmembrane</keyword>
<feature type="compositionally biased region" description="Basic and acidic residues" evidence="8">
    <location>
        <begin position="1"/>
        <end position="18"/>
    </location>
</feature>
<comment type="function">
    <text evidence="7">Involved in cell division.</text>
</comment>
<dbReference type="NCBIfam" id="NF002593">
    <property type="entry name" value="PRK02251.1-2"/>
    <property type="match status" value="1"/>
</dbReference>
<evidence type="ECO:0000256" key="6">
    <source>
        <dbReference type="ARBA" id="ARBA00023306"/>
    </source>
</evidence>
<evidence type="ECO:0000256" key="1">
    <source>
        <dbReference type="ARBA" id="ARBA00022475"/>
    </source>
</evidence>
<evidence type="ECO:0000256" key="7">
    <source>
        <dbReference type="HAMAP-Rule" id="MF_00631"/>
    </source>
</evidence>
<keyword evidence="10" id="KW-1185">Reference proteome</keyword>
<keyword evidence="2 7" id="KW-0132">Cell division</keyword>
<dbReference type="AlphaFoldDB" id="A0A261FQL5"/>
<feature type="region of interest" description="Disordered" evidence="8">
    <location>
        <begin position="1"/>
        <end position="68"/>
    </location>
</feature>
<sequence>MADQELHETDSNEQKDWQSEVQSEAPSEAAATAETDVQADASATAEAETDADATTAEAETDDAKAEDSAEVDIEDLGIDMEQVQAVLNATADKATLTPQMRRMMTRQAENTKRVEESIKGTKSNPRWFVPLFCTLMIIGLIWAVVYYLSPSGSWPIPNIGAWNLAIAFAIIMVGFLMTMWWR</sequence>
<dbReference type="OrthoDB" id="5189646at2"/>
<dbReference type="EMBL" id="MWWX01000009">
    <property type="protein sequence ID" value="OZG61470.1"/>
    <property type="molecule type" value="Genomic_DNA"/>
</dbReference>
<reference evidence="9 10" key="1">
    <citation type="journal article" date="2017" name="BMC Genomics">
        <title>Comparative genomic and phylogenomic analyses of the Bifidobacteriaceae family.</title>
        <authorList>
            <person name="Lugli G.A."/>
            <person name="Milani C."/>
            <person name="Turroni F."/>
            <person name="Duranti S."/>
            <person name="Mancabelli L."/>
            <person name="Mangifesta M."/>
            <person name="Ferrario C."/>
            <person name="Modesto M."/>
            <person name="Mattarelli P."/>
            <person name="Jiri K."/>
            <person name="van Sinderen D."/>
            <person name="Ventura M."/>
        </authorList>
    </citation>
    <scope>NUCLEOTIDE SEQUENCE [LARGE SCALE GENOMIC DNA]</scope>
    <source>
        <strain evidence="9 10">DSM 28807</strain>
    </source>
</reference>
<evidence type="ECO:0000313" key="9">
    <source>
        <dbReference type="EMBL" id="OZG61470.1"/>
    </source>
</evidence>
<dbReference type="HAMAP" id="MF_00631">
    <property type="entry name" value="CrgA"/>
    <property type="match status" value="1"/>
</dbReference>
<proteinExistence type="inferred from homology"/>
<comment type="similarity">
    <text evidence="7">Belongs to the CrgA family.</text>
</comment>
<dbReference type="Proteomes" id="UP000216352">
    <property type="component" value="Unassembled WGS sequence"/>
</dbReference>
<dbReference type="GO" id="GO:0051301">
    <property type="term" value="P:cell division"/>
    <property type="evidence" value="ECO:0007669"/>
    <property type="project" value="UniProtKB-UniRule"/>
</dbReference>
<feature type="compositionally biased region" description="Low complexity" evidence="8">
    <location>
        <begin position="23"/>
        <end position="57"/>
    </location>
</feature>